<dbReference type="InterPro" id="IPR005079">
    <property type="entry name" value="Peptidase_C45_hydrolase"/>
</dbReference>
<dbReference type="GO" id="GO:0016746">
    <property type="term" value="F:acyltransferase activity"/>
    <property type="evidence" value="ECO:0007669"/>
    <property type="project" value="UniProtKB-KW"/>
</dbReference>
<sequence length="329" mass="38596">MYHSRWKNSHKEAGFTYGNRLYKNNIVINFKSYLTKEKITYAEQVFNIYNEYYPEIIEEINGFAEGQHTDFKIVFAFLVTMYVFTYDNYCSMLALSSENCLVFARNSDFLIDIKKITDSTFYRLNQGFSFIGNTTAMIQMEDGINEKGLACGLTFVYPTVKSYGFNAGFLIRYILEKCETMQQAIDFLNKIPIGSSQNIIIIDRFGDLVVAELNSLHKIIRINEANVAYKTNHFIEQTMLKYKYLGEDDIFSHIRYETLNSQNYSEFNLSDIFELLKGNKGFMCQYDKTKKFDTIWSSVFDIKNRAIYRCEGNPKQKKFIVDKRLKFSF</sequence>
<dbReference type="EMBL" id="JAOXXL010000025">
    <property type="protein sequence ID" value="MCY7008648.1"/>
    <property type="molecule type" value="Genomic_DNA"/>
</dbReference>
<dbReference type="InterPro" id="IPR047801">
    <property type="entry name" value="Peptidase_C45"/>
</dbReference>
<protein>
    <submittedName>
        <fullName evidence="2">C45 family autoproteolytic acyltransferase/hydrolase</fullName>
    </submittedName>
</protein>
<keyword evidence="2" id="KW-0012">Acyltransferase</keyword>
<dbReference type="PANTHER" id="PTHR34180:SF1">
    <property type="entry name" value="BETA-ALANYL-DOPAMINE_CARCININE HYDROLASE"/>
    <property type="match status" value="1"/>
</dbReference>
<gene>
    <name evidence="2" type="ORF">OCK72_08350</name>
</gene>
<dbReference type="Proteomes" id="UP001062738">
    <property type="component" value="Unassembled WGS sequence"/>
</dbReference>
<feature type="domain" description="Peptidase C45 hydrolase" evidence="1">
    <location>
        <begin position="97"/>
        <end position="316"/>
    </location>
</feature>
<reference evidence="2" key="1">
    <citation type="submission" date="2022-09" db="EMBL/GenBank/DDBJ databases">
        <authorList>
            <person name="Zoaiter M."/>
        </authorList>
    </citation>
    <scope>NUCLEOTIDE SEQUENCE</scope>
    <source>
        <strain evidence="2">DSM 19848</strain>
    </source>
</reference>
<accession>A0ABT4DJK8</accession>
<comment type="caution">
    <text evidence="2">The sequence shown here is derived from an EMBL/GenBank/DDBJ whole genome shotgun (WGS) entry which is preliminary data.</text>
</comment>
<evidence type="ECO:0000313" key="2">
    <source>
        <dbReference type="EMBL" id="MCY7008648.1"/>
    </source>
</evidence>
<dbReference type="RefSeq" id="WP_265152477.1">
    <property type="nucleotide sequence ID" value="NZ_JAOXXL010000025.1"/>
</dbReference>
<keyword evidence="3" id="KW-1185">Reference proteome</keyword>
<dbReference type="PANTHER" id="PTHR34180">
    <property type="entry name" value="PEPTIDASE C45"/>
    <property type="match status" value="1"/>
</dbReference>
<name>A0ABT4DJK8_FUSSI</name>
<proteinExistence type="predicted"/>
<keyword evidence="2" id="KW-0808">Transferase</keyword>
<dbReference type="NCBIfam" id="NF040521">
    <property type="entry name" value="C45_proenzyme"/>
    <property type="match status" value="1"/>
</dbReference>
<dbReference type="SUPFAM" id="SSF56235">
    <property type="entry name" value="N-terminal nucleophile aminohydrolases (Ntn hydrolases)"/>
    <property type="match status" value="1"/>
</dbReference>
<dbReference type="InterPro" id="IPR047794">
    <property type="entry name" value="C45_proenzyme-like"/>
</dbReference>
<evidence type="ECO:0000259" key="1">
    <source>
        <dbReference type="Pfam" id="PF03417"/>
    </source>
</evidence>
<dbReference type="InterPro" id="IPR029055">
    <property type="entry name" value="Ntn_hydrolases_N"/>
</dbReference>
<dbReference type="Pfam" id="PF03417">
    <property type="entry name" value="AAT"/>
    <property type="match status" value="1"/>
</dbReference>
<organism evidence="2 3">
    <name type="scientific">Fusobacterium simiae</name>
    <dbReference type="NCBI Taxonomy" id="855"/>
    <lineage>
        <taxon>Bacteria</taxon>
        <taxon>Fusobacteriati</taxon>
        <taxon>Fusobacteriota</taxon>
        <taxon>Fusobacteriia</taxon>
        <taxon>Fusobacteriales</taxon>
        <taxon>Fusobacteriaceae</taxon>
        <taxon>Fusobacterium</taxon>
    </lineage>
</organism>
<evidence type="ECO:0000313" key="3">
    <source>
        <dbReference type="Proteomes" id="UP001062738"/>
    </source>
</evidence>
<dbReference type="Gene3D" id="3.60.60.10">
    <property type="entry name" value="Penicillin V Acylase, Chain A"/>
    <property type="match status" value="1"/>
</dbReference>